<keyword evidence="2" id="KW-1185">Reference proteome</keyword>
<organism evidence="1 2">
    <name type="scientific">Gossypium mustelinum</name>
    <name type="common">Cotton</name>
    <name type="synonym">Gossypium caicoense</name>
    <dbReference type="NCBI Taxonomy" id="34275"/>
    <lineage>
        <taxon>Eukaryota</taxon>
        <taxon>Viridiplantae</taxon>
        <taxon>Streptophyta</taxon>
        <taxon>Embryophyta</taxon>
        <taxon>Tracheophyta</taxon>
        <taxon>Spermatophyta</taxon>
        <taxon>Magnoliopsida</taxon>
        <taxon>eudicotyledons</taxon>
        <taxon>Gunneridae</taxon>
        <taxon>Pentapetalae</taxon>
        <taxon>rosids</taxon>
        <taxon>malvids</taxon>
        <taxon>Malvales</taxon>
        <taxon>Malvaceae</taxon>
        <taxon>Malvoideae</taxon>
        <taxon>Gossypium</taxon>
    </lineage>
</organism>
<dbReference type="Proteomes" id="UP000323597">
    <property type="component" value="Chromosome A11"/>
</dbReference>
<name>A0A5D2X7E8_GOSMU</name>
<evidence type="ECO:0000313" key="2">
    <source>
        <dbReference type="Proteomes" id="UP000323597"/>
    </source>
</evidence>
<evidence type="ECO:0000313" key="1">
    <source>
        <dbReference type="EMBL" id="TYJ09780.1"/>
    </source>
</evidence>
<dbReference type="AlphaFoldDB" id="A0A5D2X7E8"/>
<proteinExistence type="predicted"/>
<reference evidence="1 2" key="1">
    <citation type="submission" date="2019-07" db="EMBL/GenBank/DDBJ databases">
        <title>WGS assembly of Gossypium mustelinum.</title>
        <authorList>
            <person name="Chen Z.J."/>
            <person name="Sreedasyam A."/>
            <person name="Ando A."/>
            <person name="Song Q."/>
            <person name="De L."/>
            <person name="Hulse-Kemp A."/>
            <person name="Ding M."/>
            <person name="Ye W."/>
            <person name="Kirkbride R."/>
            <person name="Jenkins J."/>
            <person name="Plott C."/>
            <person name="Lovell J."/>
            <person name="Lin Y.-M."/>
            <person name="Vaughn R."/>
            <person name="Liu B."/>
            <person name="Li W."/>
            <person name="Simpson S."/>
            <person name="Scheffler B."/>
            <person name="Saski C."/>
            <person name="Grover C."/>
            <person name="Hu G."/>
            <person name="Conover J."/>
            <person name="Carlson J."/>
            <person name="Shu S."/>
            <person name="Boston L."/>
            <person name="Williams M."/>
            <person name="Peterson D."/>
            <person name="Mcgee K."/>
            <person name="Jones D."/>
            <person name="Wendel J."/>
            <person name="Stelly D."/>
            <person name="Grimwood J."/>
            <person name="Schmutz J."/>
        </authorList>
    </citation>
    <scope>NUCLEOTIDE SEQUENCE [LARGE SCALE GENOMIC DNA]</scope>
    <source>
        <strain evidence="1">1408120.09</strain>
    </source>
</reference>
<dbReference type="EMBL" id="CM017646">
    <property type="protein sequence ID" value="TYJ09780.1"/>
    <property type="molecule type" value="Genomic_DNA"/>
</dbReference>
<accession>A0A5D2X7E8</accession>
<protein>
    <submittedName>
        <fullName evidence="1">Uncharacterized protein</fullName>
    </submittedName>
</protein>
<sequence>MASLFSLARARIRQGDRRGIAAGHCRRPQRRNGRWT</sequence>
<gene>
    <name evidence="1" type="ORF">E1A91_A11G163100v1</name>
</gene>